<feature type="transmembrane region" description="Helical" evidence="7">
    <location>
        <begin position="102"/>
        <end position="125"/>
    </location>
</feature>
<dbReference type="Gene3D" id="1.10.3730.20">
    <property type="match status" value="1"/>
</dbReference>
<evidence type="ECO:0000256" key="2">
    <source>
        <dbReference type="ARBA" id="ARBA00007362"/>
    </source>
</evidence>
<dbReference type="AlphaFoldDB" id="A0A4V1BDM6"/>
<keyword evidence="5 7" id="KW-0472">Membrane</keyword>
<evidence type="ECO:0000256" key="6">
    <source>
        <dbReference type="SAM" id="MobiDB-lite"/>
    </source>
</evidence>
<feature type="transmembrane region" description="Helical" evidence="7">
    <location>
        <begin position="67"/>
        <end position="90"/>
    </location>
</feature>
<evidence type="ECO:0000256" key="5">
    <source>
        <dbReference type="ARBA" id="ARBA00023136"/>
    </source>
</evidence>
<feature type="region of interest" description="Disordered" evidence="6">
    <location>
        <begin position="1"/>
        <end position="20"/>
    </location>
</feature>
<evidence type="ECO:0000313" key="9">
    <source>
        <dbReference type="EMBL" id="QBR91652.1"/>
    </source>
</evidence>
<dbReference type="SUPFAM" id="SSF103481">
    <property type="entry name" value="Multidrug resistance efflux transporter EmrE"/>
    <property type="match status" value="2"/>
</dbReference>
<feature type="compositionally biased region" description="Basic and acidic residues" evidence="6">
    <location>
        <begin position="1"/>
        <end position="19"/>
    </location>
</feature>
<feature type="transmembrane region" description="Helical" evidence="7">
    <location>
        <begin position="42"/>
        <end position="61"/>
    </location>
</feature>
<dbReference type="KEGG" id="noy:EXE57_04760"/>
<feature type="transmembrane region" description="Helical" evidence="7">
    <location>
        <begin position="131"/>
        <end position="153"/>
    </location>
</feature>
<feature type="domain" description="EamA" evidence="8">
    <location>
        <begin position="47"/>
        <end position="176"/>
    </location>
</feature>
<dbReference type="GO" id="GO:0016020">
    <property type="term" value="C:membrane"/>
    <property type="evidence" value="ECO:0007669"/>
    <property type="project" value="UniProtKB-SubCell"/>
</dbReference>
<gene>
    <name evidence="9" type="ORF">EXE57_04760</name>
</gene>
<feature type="transmembrane region" description="Helical" evidence="7">
    <location>
        <begin position="182"/>
        <end position="203"/>
    </location>
</feature>
<evidence type="ECO:0000256" key="4">
    <source>
        <dbReference type="ARBA" id="ARBA00022989"/>
    </source>
</evidence>
<dbReference type="InterPro" id="IPR050638">
    <property type="entry name" value="AA-Vitamin_Transporters"/>
</dbReference>
<keyword evidence="10" id="KW-1185">Reference proteome</keyword>
<dbReference type="PANTHER" id="PTHR32322">
    <property type="entry name" value="INNER MEMBRANE TRANSPORTER"/>
    <property type="match status" value="1"/>
</dbReference>
<dbReference type="PANTHER" id="PTHR32322:SF2">
    <property type="entry name" value="EAMA DOMAIN-CONTAINING PROTEIN"/>
    <property type="match status" value="1"/>
</dbReference>
<comment type="subcellular location">
    <subcellularLocation>
        <location evidence="1">Membrane</location>
        <topology evidence="1">Multi-pass membrane protein</topology>
    </subcellularLocation>
</comment>
<name>A0A4V1BDM6_9ACTN</name>
<evidence type="ECO:0000256" key="3">
    <source>
        <dbReference type="ARBA" id="ARBA00022692"/>
    </source>
</evidence>
<keyword evidence="3 7" id="KW-0812">Transmembrane</keyword>
<dbReference type="InterPro" id="IPR037185">
    <property type="entry name" value="EmrE-like"/>
</dbReference>
<proteinExistence type="inferred from homology"/>
<feature type="transmembrane region" description="Helical" evidence="7">
    <location>
        <begin position="280"/>
        <end position="299"/>
    </location>
</feature>
<feature type="domain" description="EamA" evidence="8">
    <location>
        <begin position="188"/>
        <end position="320"/>
    </location>
</feature>
<dbReference type="EMBL" id="CP038267">
    <property type="protein sequence ID" value="QBR91652.1"/>
    <property type="molecule type" value="Genomic_DNA"/>
</dbReference>
<organism evidence="9 10">
    <name type="scientific">Nocardioides euryhalodurans</name>
    <dbReference type="NCBI Taxonomy" id="2518370"/>
    <lineage>
        <taxon>Bacteria</taxon>
        <taxon>Bacillati</taxon>
        <taxon>Actinomycetota</taxon>
        <taxon>Actinomycetes</taxon>
        <taxon>Propionibacteriales</taxon>
        <taxon>Nocardioidaceae</taxon>
        <taxon>Nocardioides</taxon>
    </lineage>
</organism>
<evidence type="ECO:0000259" key="8">
    <source>
        <dbReference type="Pfam" id="PF00892"/>
    </source>
</evidence>
<feature type="transmembrane region" description="Helical" evidence="7">
    <location>
        <begin position="248"/>
        <end position="273"/>
    </location>
</feature>
<sequence length="333" mass="34141">MGDRRERSLFHGSGRRPELAVRPGSVPRVSLTSAPVAPTRHLPVLPAAAFVLVWSSGYIAGPAAVDAAAPFSVLGWRFTLAALLGGAVALALRRPFRMPRGVLLRVAVVGLLMNACQFGLMYVAFDLGLGATVSSLFHALSPVLTMLLAALLLHERVAALQVVGFVLGVVGVLLVLGPDLEAAGGLPAVALGAASMLMLSIGTLGQRWIGASPDLLWSTTVQFAVSAPPMLLAGLLTEGAWPVTDPTAAVVSVSYLVVVYSLVGLALLAMLVLRGGSGAASSLFFLSPPVTAVLAWLVLDEALGARELAGLVVAVVGVAAATRSRPPGEVLTT</sequence>
<dbReference type="Pfam" id="PF00892">
    <property type="entry name" value="EamA"/>
    <property type="match status" value="2"/>
</dbReference>
<evidence type="ECO:0000256" key="7">
    <source>
        <dbReference type="SAM" id="Phobius"/>
    </source>
</evidence>
<protein>
    <submittedName>
        <fullName evidence="9">DMT family transporter</fullName>
    </submittedName>
</protein>
<comment type="similarity">
    <text evidence="2">Belongs to the EamA transporter family.</text>
</comment>
<evidence type="ECO:0000256" key="1">
    <source>
        <dbReference type="ARBA" id="ARBA00004141"/>
    </source>
</evidence>
<keyword evidence="4 7" id="KW-1133">Transmembrane helix</keyword>
<accession>A0A4V1BDM6</accession>
<dbReference type="OrthoDB" id="4861969at2"/>
<feature type="transmembrane region" description="Helical" evidence="7">
    <location>
        <begin position="215"/>
        <end position="236"/>
    </location>
</feature>
<dbReference type="Proteomes" id="UP000294894">
    <property type="component" value="Chromosome"/>
</dbReference>
<reference evidence="9 10" key="1">
    <citation type="submission" date="2019-03" db="EMBL/GenBank/DDBJ databases">
        <title>Three New Species of Nocardioides, Nocardioides euryhalodurans sp. nov., Nocardioides seonyuensis sp. nov. and Nocardioides eburneoflavus sp. nov., Iolated from Soil.</title>
        <authorList>
            <person name="Roh S.G."/>
            <person name="Lee C."/>
            <person name="Kim M.-K."/>
            <person name="Kim S.B."/>
        </authorList>
    </citation>
    <scope>NUCLEOTIDE SEQUENCE [LARGE SCALE GENOMIC DNA]</scope>
    <source>
        <strain evidence="9 10">MMS17-SY117</strain>
    </source>
</reference>
<evidence type="ECO:0000313" key="10">
    <source>
        <dbReference type="Proteomes" id="UP000294894"/>
    </source>
</evidence>
<dbReference type="InterPro" id="IPR000620">
    <property type="entry name" value="EamA_dom"/>
</dbReference>
<feature type="transmembrane region" description="Helical" evidence="7">
    <location>
        <begin position="158"/>
        <end position="176"/>
    </location>
</feature>